<accession>A0ABS7Y9J1</accession>
<dbReference type="InterPro" id="IPR050469">
    <property type="entry name" value="Diguanylate_Cyclase"/>
</dbReference>
<reference evidence="4 5" key="1">
    <citation type="submission" date="2021-07" db="EMBL/GenBank/DDBJ databases">
        <title>Characterization of Violacein-producing bacteria and related species.</title>
        <authorList>
            <person name="Wilson H.S."/>
            <person name="De Leon M.E."/>
        </authorList>
    </citation>
    <scope>NUCLEOTIDE SEQUENCE [LARGE SCALE GENOMIC DNA]</scope>
    <source>
        <strain evidence="4 5">HSC-2F05</strain>
    </source>
</reference>
<proteinExistence type="predicted"/>
<dbReference type="Gene3D" id="3.30.70.270">
    <property type="match status" value="1"/>
</dbReference>
<evidence type="ECO:0000313" key="4">
    <source>
        <dbReference type="EMBL" id="MCA1855214.1"/>
    </source>
</evidence>
<dbReference type="EC" id="2.7.7.65" evidence="1"/>
<evidence type="ECO:0000259" key="3">
    <source>
        <dbReference type="PROSITE" id="PS50887"/>
    </source>
</evidence>
<comment type="caution">
    <text evidence="4">The sequence shown here is derived from an EMBL/GenBank/DDBJ whole genome shotgun (WGS) entry which is preliminary data.</text>
</comment>
<organism evidence="4 5">
    <name type="scientific">Massilia hydrophila</name>
    <dbReference type="NCBI Taxonomy" id="3044279"/>
    <lineage>
        <taxon>Bacteria</taxon>
        <taxon>Pseudomonadati</taxon>
        <taxon>Pseudomonadota</taxon>
        <taxon>Betaproteobacteria</taxon>
        <taxon>Burkholderiales</taxon>
        <taxon>Oxalobacteraceae</taxon>
        <taxon>Telluria group</taxon>
        <taxon>Massilia</taxon>
    </lineage>
</organism>
<keyword evidence="5" id="KW-1185">Reference proteome</keyword>
<sequence>MRALLVLARELMQVESACAVLALAGRAMAELAKVESALLLVRGEVTESIAFDREGRPHKAAAGHPWYRWAQERFEGGNGGIDLADPRTMLVGVPCRHAMAVLAAGWSAAAPPAVGEERSRVLTTILELSIASLGRIASSAALEALVTTQYRQMADSASAHAEELARRDLSESAVRALALTDVLTGLNNRRGFYVQAEHLFRLARRKHAGCSVIYADIDGLKLVNDQLGHAAGDRLIQDAAAVLRESLRDSDVLARFGGDEFVAFVLDDAHPRVMLARLRENLRAFNLMQERPYHLAVSAGAVRCDPAGGTALSDYVQLADREMYRHKPKRLH</sequence>
<dbReference type="Pfam" id="PF00990">
    <property type="entry name" value="GGDEF"/>
    <property type="match status" value="1"/>
</dbReference>
<gene>
    <name evidence="4" type="ORF">LE190_04655</name>
</gene>
<name>A0ABS7Y9J1_9BURK</name>
<dbReference type="PROSITE" id="PS50887">
    <property type="entry name" value="GGDEF"/>
    <property type="match status" value="1"/>
</dbReference>
<evidence type="ECO:0000256" key="2">
    <source>
        <dbReference type="ARBA" id="ARBA00034247"/>
    </source>
</evidence>
<dbReference type="SMART" id="SM00267">
    <property type="entry name" value="GGDEF"/>
    <property type="match status" value="1"/>
</dbReference>
<dbReference type="EMBL" id="JAHYBX010000001">
    <property type="protein sequence ID" value="MCA1855214.1"/>
    <property type="molecule type" value="Genomic_DNA"/>
</dbReference>
<dbReference type="InterPro" id="IPR029787">
    <property type="entry name" value="Nucleotide_cyclase"/>
</dbReference>
<evidence type="ECO:0000256" key="1">
    <source>
        <dbReference type="ARBA" id="ARBA00012528"/>
    </source>
</evidence>
<comment type="catalytic activity">
    <reaction evidence="2">
        <text>2 GTP = 3',3'-c-di-GMP + 2 diphosphate</text>
        <dbReference type="Rhea" id="RHEA:24898"/>
        <dbReference type="ChEBI" id="CHEBI:33019"/>
        <dbReference type="ChEBI" id="CHEBI:37565"/>
        <dbReference type="ChEBI" id="CHEBI:58805"/>
        <dbReference type="EC" id="2.7.7.65"/>
    </reaction>
</comment>
<dbReference type="InterPro" id="IPR000160">
    <property type="entry name" value="GGDEF_dom"/>
</dbReference>
<dbReference type="NCBIfam" id="TIGR00254">
    <property type="entry name" value="GGDEF"/>
    <property type="match status" value="1"/>
</dbReference>
<feature type="domain" description="GGDEF" evidence="3">
    <location>
        <begin position="208"/>
        <end position="332"/>
    </location>
</feature>
<evidence type="ECO:0000313" key="5">
    <source>
        <dbReference type="Proteomes" id="UP001198602"/>
    </source>
</evidence>
<dbReference type="RefSeq" id="WP_225237585.1">
    <property type="nucleotide sequence ID" value="NZ_JAHYBX010000001.1"/>
</dbReference>
<dbReference type="PANTHER" id="PTHR45138">
    <property type="entry name" value="REGULATORY COMPONENTS OF SENSORY TRANSDUCTION SYSTEM"/>
    <property type="match status" value="1"/>
</dbReference>
<dbReference type="Proteomes" id="UP001198602">
    <property type="component" value="Unassembled WGS sequence"/>
</dbReference>
<dbReference type="PANTHER" id="PTHR45138:SF9">
    <property type="entry name" value="DIGUANYLATE CYCLASE DGCM-RELATED"/>
    <property type="match status" value="1"/>
</dbReference>
<protein>
    <recommendedName>
        <fullName evidence="1">diguanylate cyclase</fullName>
        <ecNumber evidence="1">2.7.7.65</ecNumber>
    </recommendedName>
</protein>
<dbReference type="SUPFAM" id="SSF55073">
    <property type="entry name" value="Nucleotide cyclase"/>
    <property type="match status" value="1"/>
</dbReference>
<dbReference type="CDD" id="cd01949">
    <property type="entry name" value="GGDEF"/>
    <property type="match status" value="1"/>
</dbReference>
<dbReference type="InterPro" id="IPR043128">
    <property type="entry name" value="Rev_trsase/Diguanyl_cyclase"/>
</dbReference>